<organism evidence="3 4">
    <name type="scientific">Salix dunnii</name>
    <dbReference type="NCBI Taxonomy" id="1413687"/>
    <lineage>
        <taxon>Eukaryota</taxon>
        <taxon>Viridiplantae</taxon>
        <taxon>Streptophyta</taxon>
        <taxon>Embryophyta</taxon>
        <taxon>Tracheophyta</taxon>
        <taxon>Spermatophyta</taxon>
        <taxon>Magnoliopsida</taxon>
        <taxon>eudicotyledons</taxon>
        <taxon>Gunneridae</taxon>
        <taxon>Pentapetalae</taxon>
        <taxon>rosids</taxon>
        <taxon>fabids</taxon>
        <taxon>Malpighiales</taxon>
        <taxon>Salicaceae</taxon>
        <taxon>Saliceae</taxon>
        <taxon>Salix</taxon>
    </lineage>
</organism>
<dbReference type="EMBL" id="JADGMS010000017">
    <property type="protein sequence ID" value="KAF9663603.1"/>
    <property type="molecule type" value="Genomic_DNA"/>
</dbReference>
<keyword evidence="2" id="KW-0812">Transmembrane</keyword>
<feature type="compositionally biased region" description="Polar residues" evidence="1">
    <location>
        <begin position="1"/>
        <end position="17"/>
    </location>
</feature>
<evidence type="ECO:0000313" key="4">
    <source>
        <dbReference type="Proteomes" id="UP000657918"/>
    </source>
</evidence>
<dbReference type="AlphaFoldDB" id="A0A835J6W1"/>
<accession>A0A835J6W1</accession>
<protein>
    <submittedName>
        <fullName evidence="3">Uncharacterized protein</fullName>
    </submittedName>
</protein>
<keyword evidence="4" id="KW-1185">Reference proteome</keyword>
<keyword evidence="2" id="KW-0472">Membrane</keyword>
<comment type="caution">
    <text evidence="3">The sequence shown here is derived from an EMBL/GenBank/DDBJ whole genome shotgun (WGS) entry which is preliminary data.</text>
</comment>
<keyword evidence="2" id="KW-1133">Transmembrane helix</keyword>
<proteinExistence type="predicted"/>
<evidence type="ECO:0000313" key="3">
    <source>
        <dbReference type="EMBL" id="KAF9663603.1"/>
    </source>
</evidence>
<feature type="transmembrane region" description="Helical" evidence="2">
    <location>
        <begin position="113"/>
        <end position="130"/>
    </location>
</feature>
<feature type="region of interest" description="Disordered" evidence="1">
    <location>
        <begin position="1"/>
        <end position="25"/>
    </location>
</feature>
<dbReference type="Proteomes" id="UP000657918">
    <property type="component" value="Unassembled WGS sequence"/>
</dbReference>
<reference evidence="3 4" key="1">
    <citation type="submission" date="2020-10" db="EMBL/GenBank/DDBJ databases">
        <title>Plant Genome Project.</title>
        <authorList>
            <person name="Zhang R.-G."/>
        </authorList>
    </citation>
    <scope>NUCLEOTIDE SEQUENCE [LARGE SCALE GENOMIC DNA]</scope>
    <source>
        <strain evidence="3">FAFU-HL-1</strain>
        <tissue evidence="3">Leaf</tissue>
    </source>
</reference>
<feature type="transmembrane region" description="Helical" evidence="2">
    <location>
        <begin position="88"/>
        <end position="107"/>
    </location>
</feature>
<evidence type="ECO:0000256" key="1">
    <source>
        <dbReference type="SAM" id="MobiDB-lite"/>
    </source>
</evidence>
<sequence length="163" mass="18552">MAQQPPSHKPPNQSTKQHNQHHHRKIKNSIEDHRIVDKEHDRVFPWVQDSVPYNKVNNRIRHRMSTLSGALRSLNTAPLLYSSPCWTILFLGCCGGQLSSWAAVVSLGLGRSWFALFGLGFGYLSLRAWAEHVGLFGLRAWWCDPPDGLGFLLFGCFLLVFVW</sequence>
<name>A0A835J6W1_9ROSI</name>
<feature type="transmembrane region" description="Helical" evidence="2">
    <location>
        <begin position="142"/>
        <end position="162"/>
    </location>
</feature>
<evidence type="ECO:0000256" key="2">
    <source>
        <dbReference type="SAM" id="Phobius"/>
    </source>
</evidence>
<gene>
    <name evidence="3" type="ORF">SADUNF_Sadunf17G0068600</name>
</gene>